<dbReference type="SUPFAM" id="SSF103481">
    <property type="entry name" value="Multidrug resistance efflux transporter EmrE"/>
    <property type="match status" value="2"/>
</dbReference>
<dbReference type="PANTHER" id="PTHR32322:SF2">
    <property type="entry name" value="EAMA DOMAIN-CONTAINING PROTEIN"/>
    <property type="match status" value="1"/>
</dbReference>
<feature type="transmembrane region" description="Helical" evidence="6">
    <location>
        <begin position="47"/>
        <end position="67"/>
    </location>
</feature>
<comment type="caution">
    <text evidence="8">The sequence shown here is derived from an EMBL/GenBank/DDBJ whole genome shotgun (WGS) entry which is preliminary data.</text>
</comment>
<sequence length="298" mass="30933">MSIDVVAPARDRSSAALIIAAILWGTGGLAGNLLALQTGLHPLSVAAYRLLLGGGLAVALLALSGGLRQLPRTRAAARRILVTGALLGFYQSGYFIAVQYISVGMATMATIGMLPVFVAIGAGIRNRRRPDPTSLLSITIALTGLTLLTWSRIGTTTGWHLLLGTAFALASAVGFAALTLLTTTPVPHLNPLRTTAFGMLTGGLLLTPLALTVGMPLPLTPTTLTTAAYLGAFPTAIAYTAYFHGLRTATPLFASLAALLEPLTATLLSIVVLHDHLSPWGWSGAALLITALTLNPRR</sequence>
<dbReference type="RefSeq" id="WP_068005822.1">
    <property type="nucleotide sequence ID" value="NZ_QQBC01000014.1"/>
</dbReference>
<dbReference type="InterPro" id="IPR000620">
    <property type="entry name" value="EamA_dom"/>
</dbReference>
<reference evidence="8 9" key="1">
    <citation type="submission" date="2018-07" db="EMBL/GenBank/DDBJ databases">
        <title>Genomic Encyclopedia of Type Strains, Phase IV (KMG-IV): sequencing the most valuable type-strain genomes for metagenomic binning, comparative biology and taxonomic classification.</title>
        <authorList>
            <person name="Goeker M."/>
        </authorList>
    </citation>
    <scope>NUCLEOTIDE SEQUENCE [LARGE SCALE GENOMIC DNA]</scope>
    <source>
        <strain evidence="8 9">DSM 44290</strain>
    </source>
</reference>
<dbReference type="AlphaFoldDB" id="A0A370HTT9"/>
<name>A0A370HTT9_9NOCA</name>
<evidence type="ECO:0000256" key="6">
    <source>
        <dbReference type="SAM" id="Phobius"/>
    </source>
</evidence>
<accession>A0A370HTT9</accession>
<dbReference type="PANTHER" id="PTHR32322">
    <property type="entry name" value="INNER MEMBRANE TRANSPORTER"/>
    <property type="match status" value="1"/>
</dbReference>
<feature type="transmembrane region" description="Helical" evidence="6">
    <location>
        <begin position="79"/>
        <end position="97"/>
    </location>
</feature>
<dbReference type="Pfam" id="PF00892">
    <property type="entry name" value="EamA"/>
    <property type="match status" value="2"/>
</dbReference>
<evidence type="ECO:0000313" key="8">
    <source>
        <dbReference type="EMBL" id="RDI61371.1"/>
    </source>
</evidence>
<feature type="transmembrane region" description="Helical" evidence="6">
    <location>
        <begin position="15"/>
        <end position="35"/>
    </location>
</feature>
<organism evidence="8 9">
    <name type="scientific">Nocardia pseudobrasiliensis</name>
    <dbReference type="NCBI Taxonomy" id="45979"/>
    <lineage>
        <taxon>Bacteria</taxon>
        <taxon>Bacillati</taxon>
        <taxon>Actinomycetota</taxon>
        <taxon>Actinomycetes</taxon>
        <taxon>Mycobacteriales</taxon>
        <taxon>Nocardiaceae</taxon>
        <taxon>Nocardia</taxon>
    </lineage>
</organism>
<keyword evidence="5 6" id="KW-0472">Membrane</keyword>
<feature type="domain" description="EamA" evidence="7">
    <location>
        <begin position="16"/>
        <end position="149"/>
    </location>
</feature>
<evidence type="ECO:0000313" key="9">
    <source>
        <dbReference type="Proteomes" id="UP000254869"/>
    </source>
</evidence>
<dbReference type="Proteomes" id="UP000254869">
    <property type="component" value="Unassembled WGS sequence"/>
</dbReference>
<feature type="domain" description="EamA" evidence="7">
    <location>
        <begin position="163"/>
        <end position="294"/>
    </location>
</feature>
<evidence type="ECO:0000259" key="7">
    <source>
        <dbReference type="Pfam" id="PF00892"/>
    </source>
</evidence>
<evidence type="ECO:0000256" key="2">
    <source>
        <dbReference type="ARBA" id="ARBA00007362"/>
    </source>
</evidence>
<dbReference type="InterPro" id="IPR050638">
    <property type="entry name" value="AA-Vitamin_Transporters"/>
</dbReference>
<feature type="transmembrane region" description="Helical" evidence="6">
    <location>
        <begin position="194"/>
        <end position="215"/>
    </location>
</feature>
<feature type="transmembrane region" description="Helical" evidence="6">
    <location>
        <begin position="252"/>
        <end position="273"/>
    </location>
</feature>
<evidence type="ECO:0000256" key="4">
    <source>
        <dbReference type="ARBA" id="ARBA00022989"/>
    </source>
</evidence>
<dbReference type="EMBL" id="QQBC01000014">
    <property type="protein sequence ID" value="RDI61371.1"/>
    <property type="molecule type" value="Genomic_DNA"/>
</dbReference>
<feature type="transmembrane region" description="Helical" evidence="6">
    <location>
        <begin position="227"/>
        <end position="245"/>
    </location>
</feature>
<feature type="transmembrane region" description="Helical" evidence="6">
    <location>
        <begin position="159"/>
        <end position="182"/>
    </location>
</feature>
<dbReference type="GO" id="GO:0016020">
    <property type="term" value="C:membrane"/>
    <property type="evidence" value="ECO:0007669"/>
    <property type="project" value="UniProtKB-SubCell"/>
</dbReference>
<comment type="similarity">
    <text evidence="2">Belongs to the EamA transporter family.</text>
</comment>
<evidence type="ECO:0000256" key="1">
    <source>
        <dbReference type="ARBA" id="ARBA00004141"/>
    </source>
</evidence>
<comment type="subcellular location">
    <subcellularLocation>
        <location evidence="1">Membrane</location>
        <topology evidence="1">Multi-pass membrane protein</topology>
    </subcellularLocation>
</comment>
<gene>
    <name evidence="8" type="ORF">DFR76_11496</name>
</gene>
<feature type="transmembrane region" description="Helical" evidence="6">
    <location>
        <begin position="135"/>
        <end position="153"/>
    </location>
</feature>
<evidence type="ECO:0000256" key="5">
    <source>
        <dbReference type="ARBA" id="ARBA00023136"/>
    </source>
</evidence>
<feature type="transmembrane region" description="Helical" evidence="6">
    <location>
        <begin position="103"/>
        <end position="123"/>
    </location>
</feature>
<keyword evidence="4 6" id="KW-1133">Transmembrane helix</keyword>
<keyword evidence="3 6" id="KW-0812">Transmembrane</keyword>
<evidence type="ECO:0000256" key="3">
    <source>
        <dbReference type="ARBA" id="ARBA00022692"/>
    </source>
</evidence>
<dbReference type="InterPro" id="IPR037185">
    <property type="entry name" value="EmrE-like"/>
</dbReference>
<protein>
    <submittedName>
        <fullName evidence="8">DME family drug/metabolite transporter</fullName>
    </submittedName>
</protein>
<proteinExistence type="inferred from homology"/>
<keyword evidence="9" id="KW-1185">Reference proteome</keyword>